<dbReference type="KEGG" id="rno:499418"/>
<evidence type="ECO:0000259" key="2">
    <source>
        <dbReference type="Pfam" id="PF15059"/>
    </source>
</evidence>
<keyword evidence="4" id="KW-1185">Reference proteome</keyword>
<dbReference type="iPTMnet" id="Q68FV7"/>
<dbReference type="Ensembl" id="ENSRNOT00000102485.2">
    <property type="protein sequence ID" value="ENSRNOP00000077795.2"/>
    <property type="gene ID" value="ENSRNOG00000054549.3"/>
</dbReference>
<dbReference type="Proteomes" id="UP000002494">
    <property type="component" value="Chromosome 20"/>
</dbReference>
<reference evidence="3" key="3">
    <citation type="submission" date="2025-09" db="UniProtKB">
        <authorList>
            <consortium name="Ensembl"/>
        </authorList>
    </citation>
    <scope>IDENTIFICATION</scope>
    <source>
        <strain evidence="3">Brown Norway</strain>
    </source>
</reference>
<evidence type="ECO:0000313" key="4">
    <source>
        <dbReference type="Proteomes" id="UP000002494"/>
    </source>
</evidence>
<reference evidence="3" key="1">
    <citation type="submission" date="2024-01" db="EMBL/GenBank/DDBJ databases">
        <title>GRCr8: a new rat reference genome assembly contstructed from accurate long reads and long range scaffolding.</title>
        <authorList>
            <person name="Doris P.A."/>
            <person name="Kalbfleisch T."/>
            <person name="Li K."/>
            <person name="Howe K."/>
            <person name="Wood J."/>
        </authorList>
    </citation>
    <scope>NUCLEOTIDE SEQUENCE [LARGE SCALE GENOMIC DNA]</scope>
    <source>
        <strain evidence="3">Brown Norway</strain>
    </source>
</reference>
<gene>
    <name evidence="5" type="primary">Spatc1l</name>
    <name evidence="3" type="synonym">Lss</name>
</gene>
<accession>Q68FV7</accession>
<dbReference type="OMA" id="PAYPEAC"/>
<dbReference type="InterPro" id="IPR026715">
    <property type="entry name" value="SPATC1"/>
</dbReference>
<reference evidence="3" key="2">
    <citation type="submission" date="2025-08" db="UniProtKB">
        <authorList>
            <consortium name="Ensembl"/>
        </authorList>
    </citation>
    <scope>IDENTIFICATION</scope>
    <source>
        <strain evidence="3">Brown Norway</strain>
    </source>
</reference>
<evidence type="ECO:0000313" key="5">
    <source>
        <dbReference type="RGD" id="1562578"/>
    </source>
</evidence>
<dbReference type="GO" id="GO:0042802">
    <property type="term" value="F:identical protein binding"/>
    <property type="evidence" value="ECO:0000266"/>
    <property type="project" value="RGD"/>
</dbReference>
<dbReference type="GO" id="GO:0005813">
    <property type="term" value="C:centrosome"/>
    <property type="evidence" value="ECO:0000266"/>
    <property type="project" value="RGD"/>
</dbReference>
<name>Q68FV7_RAT</name>
<dbReference type="InterPro" id="IPR029385">
    <property type="entry name" value="Speriolin_N"/>
</dbReference>
<dbReference type="AGR" id="RGD:1562578"/>
<dbReference type="OrthoDB" id="6114770at2759"/>
<evidence type="ECO:0000259" key="1">
    <source>
        <dbReference type="Pfam" id="PF15058"/>
    </source>
</evidence>
<dbReference type="Pfam" id="PF15059">
    <property type="entry name" value="Speriolin_C"/>
    <property type="match status" value="1"/>
</dbReference>
<accession>M0R8Y9</accession>
<dbReference type="CTD" id="84221"/>
<dbReference type="GeneTree" id="ENSGT00390000011570"/>
<dbReference type="GO" id="GO:0007283">
    <property type="term" value="P:spermatogenesis"/>
    <property type="evidence" value="ECO:0000266"/>
    <property type="project" value="RGD"/>
</dbReference>
<dbReference type="RGD" id="620955">
    <property type="gene designation" value="Lss"/>
</dbReference>
<evidence type="ECO:0000313" key="3">
    <source>
        <dbReference type="Ensembl" id="ENSRNOP00000077795.2"/>
    </source>
</evidence>
<feature type="domain" description="Speriolin C-terminal" evidence="2">
    <location>
        <begin position="217"/>
        <end position="362"/>
    </location>
</feature>
<dbReference type="PANTHER" id="PTHR22192:SF1">
    <property type="entry name" value="SPERIOLIN-LIKE PROTEIN"/>
    <property type="match status" value="1"/>
</dbReference>
<protein>
    <submittedName>
        <fullName evidence="3">Lanosterol synthase</fullName>
    </submittedName>
</protein>
<dbReference type="PaxDb" id="10116-ENSRNOP00000001704"/>
<dbReference type="FunCoup" id="Q68FV7">
    <property type="interactions" value="16"/>
</dbReference>
<organism evidence="3 4">
    <name type="scientific">Rattus norvegicus</name>
    <name type="common">Rat</name>
    <dbReference type="NCBI Taxonomy" id="10116"/>
    <lineage>
        <taxon>Eukaryota</taxon>
        <taxon>Metazoa</taxon>
        <taxon>Chordata</taxon>
        <taxon>Craniata</taxon>
        <taxon>Vertebrata</taxon>
        <taxon>Euteleostomi</taxon>
        <taxon>Mammalia</taxon>
        <taxon>Eutheria</taxon>
        <taxon>Euarchontoglires</taxon>
        <taxon>Glires</taxon>
        <taxon>Rodentia</taxon>
        <taxon>Myomorpha</taxon>
        <taxon>Muroidea</taxon>
        <taxon>Muridae</taxon>
        <taxon>Murinae</taxon>
        <taxon>Rattus</taxon>
    </lineage>
</organism>
<dbReference type="RGD" id="1562578">
    <property type="gene designation" value="Spatc1l"/>
</dbReference>
<dbReference type="PhosphoSitePlus" id="Q68FV7"/>
<dbReference type="PANTHER" id="PTHR22192">
    <property type="entry name" value="SPERIOLIN"/>
    <property type="match status" value="1"/>
</dbReference>
<dbReference type="AlphaFoldDB" id="Q68FV7"/>
<dbReference type="InterPro" id="IPR029384">
    <property type="entry name" value="Speriolin_C"/>
</dbReference>
<proteinExistence type="predicted"/>
<dbReference type="Pfam" id="PF15058">
    <property type="entry name" value="Speriolin_N"/>
    <property type="match status" value="1"/>
</dbReference>
<dbReference type="STRING" id="10116.ENSRNOP00000001704"/>
<dbReference type="eggNOG" id="ENOG502RRP2">
    <property type="taxonomic scope" value="Eukaryota"/>
</dbReference>
<dbReference type="GO" id="GO:0034237">
    <property type="term" value="F:protein kinase A regulatory subunit binding"/>
    <property type="evidence" value="ECO:0000266"/>
    <property type="project" value="RGD"/>
</dbReference>
<dbReference type="GO" id="GO:0008154">
    <property type="term" value="P:actin polymerization or depolymerization"/>
    <property type="evidence" value="ECO:0000266"/>
    <property type="project" value="RGD"/>
</dbReference>
<feature type="domain" description="Speriolin N-terminal" evidence="1">
    <location>
        <begin position="3"/>
        <end position="155"/>
    </location>
</feature>
<dbReference type="GO" id="GO:0005737">
    <property type="term" value="C:cytoplasm"/>
    <property type="evidence" value="ECO:0000266"/>
    <property type="project" value="RGD"/>
</dbReference>
<dbReference type="GO" id="GO:0141163">
    <property type="term" value="P:positive regulation of cAMP/PKA signal transduction"/>
    <property type="evidence" value="ECO:0000266"/>
    <property type="project" value="RGD"/>
</dbReference>
<dbReference type="Bgee" id="ENSRNOG00000001262">
    <property type="expression patterns" value="Expressed in testis and 7 other cell types or tissues"/>
</dbReference>
<dbReference type="GO" id="GO:0120212">
    <property type="term" value="C:sperm head-tail coupling apparatus"/>
    <property type="evidence" value="ECO:0000266"/>
    <property type="project" value="RGD"/>
</dbReference>
<sequence length="362" mass="40442">MAEGSELMSRLMSENADLKKQVRLLKENQMLKRLLSESCQDSCGRGSRDLLYPKVPTYPEACSPGNGGSDFGRFASVPDTASQLQTSSLEDLLCSHAPLSSEDDASPGCATTSQVPFKTFLSPPELHARIADRKLSSLLSPLQDSLADKTLLEPREISRPKKVCFSESNLPTGDRSRRTYYLNAVGQRCLGTFKWSGWYLSYPEIQSFTGAEKDGRIVGEIAFQLDRRILAYVFPGVTRLYGFTVSNIPEKIKQTSIKSLDGSVDEKKLRELTHRYLTLTARLEKLGYSREVHPVFSEFLINTYGILKQRPDLRANPLHSSPAALRKLVIDIVPPKFLGDSLLLLNCLCELSKEDSKPLFAW</sequence>
<dbReference type="SMR" id="Q68FV7"/>
<dbReference type="UCSC" id="RGD:1562578">
    <property type="organism name" value="rat"/>
</dbReference>